<evidence type="ECO:0000313" key="4">
    <source>
        <dbReference type="EMBL" id="CAG34742.1"/>
    </source>
</evidence>
<sequence length="321" mass="37862">MPKLSFIIPLYNAEKFIEKCLLSILQQNVPIQDYEIIVVNDGTKDDSRKIVSEMQEKFSNIKIIDQENSGPSVTRNRGLRVATGEYVWFIDSDDYIIDNSLQELLDILTMPSPDILYIGYKKVYENKRDEKGTGERNGTAQPYTNHQFLKKFKSFPPMVWLYIYRRTMLTENRLSFPEGIMHEDEEFTPKALFFAKKIIHFNRAIYCYLKREASITSSPWNPLIDINSKYEICHSLAEFSKAHSDSRDIWQSYFSRKTNRLAINVLDLCIAHNKPKLFKEKLAQLKRNRLYPLQAKASLGIKDYLYARYKMIQFNRYLKRN</sequence>
<dbReference type="Pfam" id="PF00535">
    <property type="entry name" value="Glycos_transf_2"/>
    <property type="match status" value="1"/>
</dbReference>
<dbReference type="RefSeq" id="WP_011187258.1">
    <property type="nucleotide sequence ID" value="NC_006138.1"/>
</dbReference>
<dbReference type="Proteomes" id="UP000000602">
    <property type="component" value="Chromosome"/>
</dbReference>
<evidence type="ECO:0000256" key="1">
    <source>
        <dbReference type="ARBA" id="ARBA00022676"/>
    </source>
</evidence>
<evidence type="ECO:0000256" key="2">
    <source>
        <dbReference type="ARBA" id="ARBA00022679"/>
    </source>
</evidence>
<dbReference type="Gene3D" id="3.90.550.10">
    <property type="entry name" value="Spore Coat Polysaccharide Biosynthesis Protein SpsA, Chain A"/>
    <property type="match status" value="1"/>
</dbReference>
<dbReference type="InterPro" id="IPR029044">
    <property type="entry name" value="Nucleotide-diphossugar_trans"/>
</dbReference>
<keyword evidence="2 4" id="KW-0808">Transferase</keyword>
<dbReference type="SUPFAM" id="SSF53448">
    <property type="entry name" value="Nucleotide-diphospho-sugar transferases"/>
    <property type="match status" value="1"/>
</dbReference>
<dbReference type="PANTHER" id="PTHR22916:SF51">
    <property type="entry name" value="GLYCOSYLTRANSFERASE EPSH-RELATED"/>
    <property type="match status" value="1"/>
</dbReference>
<evidence type="ECO:0000313" key="5">
    <source>
        <dbReference type="Proteomes" id="UP000000602"/>
    </source>
</evidence>
<dbReference type="InterPro" id="IPR001173">
    <property type="entry name" value="Glyco_trans_2-like"/>
</dbReference>
<dbReference type="KEGG" id="dps:DP0013"/>
<dbReference type="STRING" id="177439.DP0013"/>
<dbReference type="HOGENOM" id="CLU_025996_25_1_7"/>
<dbReference type="EMBL" id="CR522870">
    <property type="protein sequence ID" value="CAG34742.1"/>
    <property type="molecule type" value="Genomic_DNA"/>
</dbReference>
<name>Q6ASC1_DESPS</name>
<dbReference type="CDD" id="cd00761">
    <property type="entry name" value="Glyco_tranf_GTA_type"/>
    <property type="match status" value="1"/>
</dbReference>
<dbReference type="AlphaFoldDB" id="Q6ASC1"/>
<protein>
    <submittedName>
        <fullName evidence="4">Related to glycosyltransferase involved capsular polysaccharide biosynthesis</fullName>
    </submittedName>
</protein>
<gene>
    <name evidence="4" type="ordered locus">DP0013</name>
</gene>
<evidence type="ECO:0000259" key="3">
    <source>
        <dbReference type="Pfam" id="PF00535"/>
    </source>
</evidence>
<keyword evidence="5" id="KW-1185">Reference proteome</keyword>
<organism evidence="4 5">
    <name type="scientific">Desulfotalea psychrophila (strain LSv54 / DSM 12343)</name>
    <dbReference type="NCBI Taxonomy" id="177439"/>
    <lineage>
        <taxon>Bacteria</taxon>
        <taxon>Pseudomonadati</taxon>
        <taxon>Thermodesulfobacteriota</taxon>
        <taxon>Desulfobulbia</taxon>
        <taxon>Desulfobulbales</taxon>
        <taxon>Desulfocapsaceae</taxon>
        <taxon>Desulfotalea</taxon>
    </lineage>
</organism>
<reference evidence="5" key="1">
    <citation type="journal article" date="2004" name="Environ. Microbiol.">
        <title>The genome of Desulfotalea psychrophila, a sulfate-reducing bacterium from permanently cold Arctic sediments.</title>
        <authorList>
            <person name="Rabus R."/>
            <person name="Ruepp A."/>
            <person name="Frickey T."/>
            <person name="Rattei T."/>
            <person name="Fartmann B."/>
            <person name="Stark M."/>
            <person name="Bauer M."/>
            <person name="Zibat A."/>
            <person name="Lombardot T."/>
            <person name="Becker I."/>
            <person name="Amann J."/>
            <person name="Gellner K."/>
            <person name="Teeling H."/>
            <person name="Leuschner W.D."/>
            <person name="Gloeckner F.-O."/>
            <person name="Lupas A.N."/>
            <person name="Amann R."/>
            <person name="Klenk H.-P."/>
        </authorList>
    </citation>
    <scope>NUCLEOTIDE SEQUENCE [LARGE SCALE GENOMIC DNA]</scope>
    <source>
        <strain evidence="5">DSM 12343 / LSv54</strain>
    </source>
</reference>
<dbReference type="PANTHER" id="PTHR22916">
    <property type="entry name" value="GLYCOSYLTRANSFERASE"/>
    <property type="match status" value="1"/>
</dbReference>
<accession>Q6ASC1</accession>
<dbReference type="OrthoDB" id="5418498at2"/>
<feature type="domain" description="Glycosyltransferase 2-like" evidence="3">
    <location>
        <begin position="5"/>
        <end position="162"/>
    </location>
</feature>
<dbReference type="GO" id="GO:0016758">
    <property type="term" value="F:hexosyltransferase activity"/>
    <property type="evidence" value="ECO:0007669"/>
    <property type="project" value="UniProtKB-ARBA"/>
</dbReference>
<keyword evidence="1" id="KW-0328">Glycosyltransferase</keyword>
<dbReference type="CAZy" id="GT2">
    <property type="family name" value="Glycosyltransferase Family 2"/>
</dbReference>
<proteinExistence type="predicted"/>
<dbReference type="eggNOG" id="COG1215">
    <property type="taxonomic scope" value="Bacteria"/>
</dbReference>